<sequence>MDYEKEIGDLKLKNVEHNVILLQLKEEIENLTQKIDKLNEELHNGLISKKVNEALERRAGKWLLGAIGSALGTGIIGFLIGKFFGG</sequence>
<dbReference type="STRING" id="443254.Marpi_0341"/>
<evidence type="ECO:0000313" key="4">
    <source>
        <dbReference type="Proteomes" id="UP000007161"/>
    </source>
</evidence>
<dbReference type="Proteomes" id="UP000007161">
    <property type="component" value="Chromosome"/>
</dbReference>
<feature type="transmembrane region" description="Helical" evidence="2">
    <location>
        <begin position="62"/>
        <end position="84"/>
    </location>
</feature>
<name>H2J4D6_MARPK</name>
<dbReference type="HOGENOM" id="CLU_2494233_0_0_0"/>
<feature type="coiled-coil region" evidence="1">
    <location>
        <begin position="14"/>
        <end position="48"/>
    </location>
</feature>
<evidence type="ECO:0000256" key="1">
    <source>
        <dbReference type="SAM" id="Coils"/>
    </source>
</evidence>
<dbReference type="EMBL" id="CP003257">
    <property type="protein sequence ID" value="AEX84791.1"/>
    <property type="molecule type" value="Genomic_DNA"/>
</dbReference>
<proteinExistence type="predicted"/>
<evidence type="ECO:0000313" key="3">
    <source>
        <dbReference type="EMBL" id="AEX84791.1"/>
    </source>
</evidence>
<dbReference type="RefSeq" id="WP_014295863.1">
    <property type="nucleotide sequence ID" value="NC_016751.1"/>
</dbReference>
<keyword evidence="2" id="KW-0472">Membrane</keyword>
<gene>
    <name evidence="3" type="ordered locus">Marpi_0341</name>
</gene>
<accession>H2J4D6</accession>
<evidence type="ECO:0000256" key="2">
    <source>
        <dbReference type="SAM" id="Phobius"/>
    </source>
</evidence>
<organism evidence="3 4">
    <name type="scientific">Marinitoga piezophila (strain DSM 14283 / JCM 11233 / KA3)</name>
    <dbReference type="NCBI Taxonomy" id="443254"/>
    <lineage>
        <taxon>Bacteria</taxon>
        <taxon>Thermotogati</taxon>
        <taxon>Thermotogota</taxon>
        <taxon>Thermotogae</taxon>
        <taxon>Petrotogales</taxon>
        <taxon>Petrotogaceae</taxon>
        <taxon>Marinitoga</taxon>
    </lineage>
</organism>
<dbReference type="AlphaFoldDB" id="H2J4D6"/>
<keyword evidence="2" id="KW-1133">Transmembrane helix</keyword>
<protein>
    <submittedName>
        <fullName evidence="3">Uncharacterized protein</fullName>
    </submittedName>
</protein>
<keyword evidence="1" id="KW-0175">Coiled coil</keyword>
<reference evidence="4" key="2">
    <citation type="submission" date="2012-01" db="EMBL/GenBank/DDBJ databases">
        <title>Complete sequence of chromosome of Marinitoga piezophila KA3.</title>
        <authorList>
            <person name="Lucas S."/>
            <person name="Han J."/>
            <person name="Lapidus A."/>
            <person name="Cheng J.-F."/>
            <person name="Goodwin L."/>
            <person name="Pitluck S."/>
            <person name="Peters L."/>
            <person name="Mikhailova N."/>
            <person name="Teshima H."/>
            <person name="Detter J.C."/>
            <person name="Han C."/>
            <person name="Tapia R."/>
            <person name="Land M."/>
            <person name="Hauser L."/>
            <person name="Kyrpides N."/>
            <person name="Ivanova N."/>
            <person name="Pagani I."/>
            <person name="Jebbar M."/>
            <person name="Vannier P."/>
            <person name="Oger P."/>
            <person name="Cario A."/>
            <person name="Bartlett D."/>
            <person name="Noll K.M."/>
            <person name="Woyke T."/>
        </authorList>
    </citation>
    <scope>NUCLEOTIDE SEQUENCE [LARGE SCALE GENOMIC DNA]</scope>
    <source>
        <strain evidence="4">DSM 14283 / JCM 11233 / KA3</strain>
    </source>
</reference>
<keyword evidence="4" id="KW-1185">Reference proteome</keyword>
<dbReference type="OrthoDB" id="9864791at2"/>
<keyword evidence="2" id="KW-0812">Transmembrane</keyword>
<reference evidence="3 4" key="1">
    <citation type="journal article" date="2012" name="J. Bacteriol.">
        <title>Complete Genome Sequence of the Thermophilic, Piezophilic, Heterotrophic Bacterium Marinitoga piezophila KA3.</title>
        <authorList>
            <person name="Lucas S."/>
            <person name="Han J."/>
            <person name="Lapidus A."/>
            <person name="Cheng J.F."/>
            <person name="Goodwin L.A."/>
            <person name="Pitluck S."/>
            <person name="Peters L."/>
            <person name="Mikhailova N."/>
            <person name="Teshima H."/>
            <person name="Detter J.C."/>
            <person name="Han C."/>
            <person name="Tapia R."/>
            <person name="Land M."/>
            <person name="Hauser L."/>
            <person name="Kyrpides N.C."/>
            <person name="Ivanova N."/>
            <person name="Pagani I."/>
            <person name="Vannier P."/>
            <person name="Oger P."/>
            <person name="Bartlett D.H."/>
            <person name="Noll K.M."/>
            <person name="Woyke T."/>
            <person name="Jebbar M."/>
        </authorList>
    </citation>
    <scope>NUCLEOTIDE SEQUENCE [LARGE SCALE GENOMIC DNA]</scope>
    <source>
        <strain evidence="4">DSM 14283 / JCM 11233 / KA3</strain>
    </source>
</reference>
<dbReference type="KEGG" id="mpz:Marpi_0341"/>